<evidence type="ECO:0000256" key="23">
    <source>
        <dbReference type="ARBA" id="ARBA00048180"/>
    </source>
</evidence>
<dbReference type="InterPro" id="IPR029069">
    <property type="entry name" value="HotDog_dom_sf"/>
</dbReference>
<organism evidence="25 26">
    <name type="scientific">Sedimentibacter saalensis</name>
    <dbReference type="NCBI Taxonomy" id="130788"/>
    <lineage>
        <taxon>Bacteria</taxon>
        <taxon>Bacillati</taxon>
        <taxon>Bacillota</taxon>
        <taxon>Tissierellia</taxon>
        <taxon>Sedimentibacter</taxon>
    </lineage>
</organism>
<evidence type="ECO:0000256" key="3">
    <source>
        <dbReference type="ARBA" id="ARBA00004632"/>
    </source>
</evidence>
<evidence type="ECO:0000256" key="17">
    <source>
        <dbReference type="ARBA" id="ARBA00040123"/>
    </source>
</evidence>
<keyword evidence="12" id="KW-0966">Cell projection</keyword>
<evidence type="ECO:0000256" key="16">
    <source>
        <dbReference type="ARBA" id="ARBA00038848"/>
    </source>
</evidence>
<dbReference type="GO" id="GO:0016787">
    <property type="term" value="F:hydrolase activity"/>
    <property type="evidence" value="ECO:0007669"/>
    <property type="project" value="UniProtKB-KW"/>
</dbReference>
<gene>
    <name evidence="25" type="ORF">LY60_00075</name>
</gene>
<evidence type="ECO:0000256" key="9">
    <source>
        <dbReference type="ARBA" id="ARBA00022946"/>
    </source>
</evidence>
<proteinExistence type="inferred from homology"/>
<evidence type="ECO:0000256" key="13">
    <source>
        <dbReference type="ARBA" id="ARBA00035852"/>
    </source>
</evidence>
<keyword evidence="5" id="KW-0963">Cytoplasm</keyword>
<keyword evidence="4" id="KW-1003">Cell membrane</keyword>
<reference evidence="25 26" key="1">
    <citation type="submission" date="2019-07" db="EMBL/GenBank/DDBJ databases">
        <title>Genomic Encyclopedia of Type Strains, Phase I: the one thousand microbial genomes (KMG-I) project.</title>
        <authorList>
            <person name="Kyrpides N."/>
        </authorList>
    </citation>
    <scope>NUCLEOTIDE SEQUENCE [LARGE SCALE GENOMIC DNA]</scope>
    <source>
        <strain evidence="25 26">DSM 13558</strain>
    </source>
</reference>
<comment type="catalytic activity">
    <reaction evidence="20">
        <text>hexadecanoyl-CoA + H2O = hexadecanoate + CoA + H(+)</text>
        <dbReference type="Rhea" id="RHEA:16645"/>
        <dbReference type="ChEBI" id="CHEBI:7896"/>
        <dbReference type="ChEBI" id="CHEBI:15377"/>
        <dbReference type="ChEBI" id="CHEBI:15378"/>
        <dbReference type="ChEBI" id="CHEBI:57287"/>
        <dbReference type="ChEBI" id="CHEBI:57379"/>
        <dbReference type="EC" id="3.1.2.2"/>
    </reaction>
    <physiologicalReaction direction="left-to-right" evidence="20">
        <dbReference type="Rhea" id="RHEA:16646"/>
    </physiologicalReaction>
</comment>
<dbReference type="GO" id="GO:0006631">
    <property type="term" value="P:fatty acid metabolic process"/>
    <property type="evidence" value="ECO:0007669"/>
    <property type="project" value="UniProtKB-KW"/>
</dbReference>
<comment type="caution">
    <text evidence="25">The sequence shown here is derived from an EMBL/GenBank/DDBJ whole genome shotgun (WGS) entry which is preliminary data.</text>
</comment>
<keyword evidence="7" id="KW-0378">Hydrolase</keyword>
<evidence type="ECO:0000256" key="18">
    <source>
        <dbReference type="ARBA" id="ARBA00043210"/>
    </source>
</evidence>
<evidence type="ECO:0000256" key="7">
    <source>
        <dbReference type="ARBA" id="ARBA00022801"/>
    </source>
</evidence>
<sequence length="167" mass="18727">MKYKVKRKQQVSKGCFICGTENHESLKTKFYELENNELMSISTPTPTHQSYPDRMHGGIISAILDEVIGRSIMILEPGAWGVTVELNIKYKKPVPLSKQVKATARITRNTRLIFEGTGEILLEDGTVAATAYAKYVKMPIEKLIQDTGGDMSLMIDDETPSPEEVEY</sequence>
<comment type="similarity">
    <text evidence="15">Belongs to the THEM4/THEM5 thioesterase family.</text>
</comment>
<evidence type="ECO:0000256" key="4">
    <source>
        <dbReference type="ARBA" id="ARBA00022475"/>
    </source>
</evidence>
<dbReference type="EMBL" id="VLKH01000001">
    <property type="protein sequence ID" value="TWH83468.1"/>
    <property type="molecule type" value="Genomic_DNA"/>
</dbReference>
<comment type="catalytic activity">
    <reaction evidence="22">
        <text>dodecanoyl-CoA + H2O = dodecanoate + CoA + H(+)</text>
        <dbReference type="Rhea" id="RHEA:30135"/>
        <dbReference type="ChEBI" id="CHEBI:15377"/>
        <dbReference type="ChEBI" id="CHEBI:15378"/>
        <dbReference type="ChEBI" id="CHEBI:18262"/>
        <dbReference type="ChEBI" id="CHEBI:57287"/>
        <dbReference type="ChEBI" id="CHEBI:57375"/>
    </reaction>
    <physiologicalReaction direction="left-to-right" evidence="22">
        <dbReference type="Rhea" id="RHEA:30136"/>
    </physiologicalReaction>
</comment>
<dbReference type="AlphaFoldDB" id="A0A562JK51"/>
<evidence type="ECO:0000313" key="26">
    <source>
        <dbReference type="Proteomes" id="UP000315343"/>
    </source>
</evidence>
<evidence type="ECO:0000313" key="25">
    <source>
        <dbReference type="EMBL" id="TWH83468.1"/>
    </source>
</evidence>
<dbReference type="OrthoDB" id="9792301at2"/>
<keyword evidence="6" id="KW-0053">Apoptosis</keyword>
<comment type="catalytic activity">
    <reaction evidence="14">
        <text>(9Z)-octadecenoyl-CoA + H2O = (9Z)-octadecenoate + CoA + H(+)</text>
        <dbReference type="Rhea" id="RHEA:40139"/>
        <dbReference type="ChEBI" id="CHEBI:15377"/>
        <dbReference type="ChEBI" id="CHEBI:15378"/>
        <dbReference type="ChEBI" id="CHEBI:30823"/>
        <dbReference type="ChEBI" id="CHEBI:57287"/>
        <dbReference type="ChEBI" id="CHEBI:57387"/>
    </reaction>
    <physiologicalReaction direction="left-to-right" evidence="14">
        <dbReference type="Rhea" id="RHEA:40140"/>
    </physiologicalReaction>
</comment>
<protein>
    <recommendedName>
        <fullName evidence="17">Acyl-coenzyme A thioesterase THEM4</fullName>
        <ecNumber evidence="16">3.1.2.2</ecNumber>
    </recommendedName>
    <alternativeName>
        <fullName evidence="18">Thioesterase superfamily member 4</fullName>
    </alternativeName>
</protein>
<evidence type="ECO:0000256" key="15">
    <source>
        <dbReference type="ARBA" id="ARBA00038456"/>
    </source>
</evidence>
<comment type="catalytic activity">
    <reaction evidence="19">
        <text>octanoyl-CoA + H2O = octanoate + CoA + H(+)</text>
        <dbReference type="Rhea" id="RHEA:30143"/>
        <dbReference type="ChEBI" id="CHEBI:15377"/>
        <dbReference type="ChEBI" id="CHEBI:15378"/>
        <dbReference type="ChEBI" id="CHEBI:25646"/>
        <dbReference type="ChEBI" id="CHEBI:57287"/>
        <dbReference type="ChEBI" id="CHEBI:57386"/>
    </reaction>
    <physiologicalReaction direction="left-to-right" evidence="19">
        <dbReference type="Rhea" id="RHEA:30144"/>
    </physiologicalReaction>
</comment>
<keyword evidence="11" id="KW-0472">Membrane</keyword>
<evidence type="ECO:0000256" key="5">
    <source>
        <dbReference type="ARBA" id="ARBA00022490"/>
    </source>
</evidence>
<feature type="domain" description="Thioesterase" evidence="24">
    <location>
        <begin position="55"/>
        <end position="128"/>
    </location>
</feature>
<keyword evidence="26" id="KW-1185">Reference proteome</keyword>
<evidence type="ECO:0000256" key="12">
    <source>
        <dbReference type="ARBA" id="ARBA00023273"/>
    </source>
</evidence>
<evidence type="ECO:0000256" key="14">
    <source>
        <dbReference type="ARBA" id="ARBA00037002"/>
    </source>
</evidence>
<name>A0A562JK51_9FIRM</name>
<keyword evidence="10" id="KW-0443">Lipid metabolism</keyword>
<comment type="catalytic activity">
    <reaction evidence="23">
        <text>tetradecanoyl-CoA + H2O = tetradecanoate + CoA + H(+)</text>
        <dbReference type="Rhea" id="RHEA:40119"/>
        <dbReference type="ChEBI" id="CHEBI:15377"/>
        <dbReference type="ChEBI" id="CHEBI:15378"/>
        <dbReference type="ChEBI" id="CHEBI:30807"/>
        <dbReference type="ChEBI" id="CHEBI:57287"/>
        <dbReference type="ChEBI" id="CHEBI:57385"/>
    </reaction>
    <physiologicalReaction direction="left-to-right" evidence="23">
        <dbReference type="Rhea" id="RHEA:40120"/>
    </physiologicalReaction>
</comment>
<dbReference type="PANTHER" id="PTHR12418:SF19">
    <property type="entry name" value="ACYL-COENZYME A THIOESTERASE THEM4"/>
    <property type="match status" value="1"/>
</dbReference>
<comment type="catalytic activity">
    <reaction evidence="21">
        <text>decanoyl-CoA + H2O = decanoate + CoA + H(+)</text>
        <dbReference type="Rhea" id="RHEA:40059"/>
        <dbReference type="ChEBI" id="CHEBI:15377"/>
        <dbReference type="ChEBI" id="CHEBI:15378"/>
        <dbReference type="ChEBI" id="CHEBI:27689"/>
        <dbReference type="ChEBI" id="CHEBI:57287"/>
        <dbReference type="ChEBI" id="CHEBI:61430"/>
    </reaction>
    <physiologicalReaction direction="left-to-right" evidence="21">
        <dbReference type="Rhea" id="RHEA:40060"/>
    </physiologicalReaction>
</comment>
<dbReference type="EC" id="3.1.2.2" evidence="16"/>
<dbReference type="Proteomes" id="UP000315343">
    <property type="component" value="Unassembled WGS sequence"/>
</dbReference>
<evidence type="ECO:0000256" key="8">
    <source>
        <dbReference type="ARBA" id="ARBA00022832"/>
    </source>
</evidence>
<dbReference type="PANTHER" id="PTHR12418">
    <property type="entry name" value="ACYL-COENZYME A THIOESTERASE THEM4"/>
    <property type="match status" value="1"/>
</dbReference>
<evidence type="ECO:0000256" key="22">
    <source>
        <dbReference type="ARBA" id="ARBA00048074"/>
    </source>
</evidence>
<dbReference type="Gene3D" id="3.10.129.10">
    <property type="entry name" value="Hotdog Thioesterase"/>
    <property type="match status" value="1"/>
</dbReference>
<evidence type="ECO:0000259" key="24">
    <source>
        <dbReference type="Pfam" id="PF03061"/>
    </source>
</evidence>
<dbReference type="InterPro" id="IPR052365">
    <property type="entry name" value="THEM4/THEM5_acyl-CoA_thioest"/>
</dbReference>
<dbReference type="Pfam" id="PF03061">
    <property type="entry name" value="4HBT"/>
    <property type="match status" value="1"/>
</dbReference>
<evidence type="ECO:0000256" key="10">
    <source>
        <dbReference type="ARBA" id="ARBA00023098"/>
    </source>
</evidence>
<evidence type="ECO:0000256" key="1">
    <source>
        <dbReference type="ARBA" id="ARBA00004170"/>
    </source>
</evidence>
<keyword evidence="9" id="KW-0809">Transit peptide</keyword>
<dbReference type="CDD" id="cd03443">
    <property type="entry name" value="PaaI_thioesterase"/>
    <property type="match status" value="1"/>
</dbReference>
<keyword evidence="8" id="KW-0276">Fatty acid metabolism</keyword>
<dbReference type="InterPro" id="IPR006683">
    <property type="entry name" value="Thioestr_dom"/>
</dbReference>
<dbReference type="GO" id="GO:0016020">
    <property type="term" value="C:membrane"/>
    <property type="evidence" value="ECO:0007669"/>
    <property type="project" value="UniProtKB-SubCell"/>
</dbReference>
<evidence type="ECO:0000256" key="2">
    <source>
        <dbReference type="ARBA" id="ARBA00004496"/>
    </source>
</evidence>
<dbReference type="RefSeq" id="WP_145078426.1">
    <property type="nucleotide sequence ID" value="NZ_DAMBUX010000025.1"/>
</dbReference>
<dbReference type="SUPFAM" id="SSF54637">
    <property type="entry name" value="Thioesterase/thiol ester dehydrase-isomerase"/>
    <property type="match status" value="1"/>
</dbReference>
<evidence type="ECO:0000256" key="6">
    <source>
        <dbReference type="ARBA" id="ARBA00022703"/>
    </source>
</evidence>
<comment type="subcellular location">
    <subcellularLocation>
        <location evidence="3">Cell projection</location>
        <location evidence="3">Ruffle membrane</location>
    </subcellularLocation>
    <subcellularLocation>
        <location evidence="2">Cytoplasm</location>
    </subcellularLocation>
    <subcellularLocation>
        <location evidence="1">Membrane</location>
        <topology evidence="1">Peripheral membrane protein</topology>
    </subcellularLocation>
</comment>
<evidence type="ECO:0000256" key="11">
    <source>
        <dbReference type="ARBA" id="ARBA00023136"/>
    </source>
</evidence>
<evidence type="ECO:0000256" key="19">
    <source>
        <dbReference type="ARBA" id="ARBA00047588"/>
    </source>
</evidence>
<evidence type="ECO:0000256" key="21">
    <source>
        <dbReference type="ARBA" id="ARBA00047969"/>
    </source>
</evidence>
<evidence type="ECO:0000256" key="20">
    <source>
        <dbReference type="ARBA" id="ARBA00047734"/>
    </source>
</evidence>
<accession>A0A562JK51</accession>
<dbReference type="GO" id="GO:0005737">
    <property type="term" value="C:cytoplasm"/>
    <property type="evidence" value="ECO:0007669"/>
    <property type="project" value="UniProtKB-SubCell"/>
</dbReference>
<comment type="catalytic activity">
    <reaction evidence="13">
        <text>(5Z,8Z,11Z,14Z)-eicosatetraenoyl-CoA + H2O = (5Z,8Z,11Z,14Z)-eicosatetraenoate + CoA + H(+)</text>
        <dbReference type="Rhea" id="RHEA:40151"/>
        <dbReference type="ChEBI" id="CHEBI:15377"/>
        <dbReference type="ChEBI" id="CHEBI:15378"/>
        <dbReference type="ChEBI" id="CHEBI:32395"/>
        <dbReference type="ChEBI" id="CHEBI:57287"/>
        <dbReference type="ChEBI" id="CHEBI:57368"/>
    </reaction>
    <physiologicalReaction direction="left-to-right" evidence="13">
        <dbReference type="Rhea" id="RHEA:40152"/>
    </physiologicalReaction>
</comment>